<keyword evidence="1" id="KW-0472">Membrane</keyword>
<dbReference type="SUPFAM" id="SSF52540">
    <property type="entry name" value="P-loop containing nucleoside triphosphate hydrolases"/>
    <property type="match status" value="1"/>
</dbReference>
<feature type="transmembrane region" description="Helical" evidence="1">
    <location>
        <begin position="524"/>
        <end position="549"/>
    </location>
</feature>
<comment type="caution">
    <text evidence="2">The sequence shown here is derived from an EMBL/GenBank/DDBJ whole genome shotgun (WGS) entry which is preliminary data.</text>
</comment>
<keyword evidence="1" id="KW-0812">Transmembrane</keyword>
<evidence type="ECO:0000313" key="3">
    <source>
        <dbReference type="Proteomes" id="UP000316598"/>
    </source>
</evidence>
<feature type="transmembrane region" description="Helical" evidence="1">
    <location>
        <begin position="148"/>
        <end position="167"/>
    </location>
</feature>
<evidence type="ECO:0000313" key="2">
    <source>
        <dbReference type="EMBL" id="TWT49498.1"/>
    </source>
</evidence>
<proteinExistence type="predicted"/>
<dbReference type="Proteomes" id="UP000316598">
    <property type="component" value="Unassembled WGS sequence"/>
</dbReference>
<protein>
    <submittedName>
        <fullName evidence="2">Uncharacterized protein</fullName>
    </submittedName>
</protein>
<keyword evidence="3" id="KW-1185">Reference proteome</keyword>
<gene>
    <name evidence="2" type="ORF">Pla22_46950</name>
</gene>
<organism evidence="2 3">
    <name type="scientific">Rubripirellula amarantea</name>
    <dbReference type="NCBI Taxonomy" id="2527999"/>
    <lineage>
        <taxon>Bacteria</taxon>
        <taxon>Pseudomonadati</taxon>
        <taxon>Planctomycetota</taxon>
        <taxon>Planctomycetia</taxon>
        <taxon>Pirellulales</taxon>
        <taxon>Pirellulaceae</taxon>
        <taxon>Rubripirellula</taxon>
    </lineage>
</organism>
<evidence type="ECO:0000256" key="1">
    <source>
        <dbReference type="SAM" id="Phobius"/>
    </source>
</evidence>
<dbReference type="OrthoDB" id="225018at2"/>
<dbReference type="EMBL" id="SJPI01000003">
    <property type="protein sequence ID" value="TWT49498.1"/>
    <property type="molecule type" value="Genomic_DNA"/>
</dbReference>
<name>A0A5C5WFH2_9BACT</name>
<keyword evidence="1" id="KW-1133">Transmembrane helix</keyword>
<dbReference type="InterPro" id="IPR027417">
    <property type="entry name" value="P-loop_NTPase"/>
</dbReference>
<accession>A0A5C5WFH2</accession>
<reference evidence="2 3" key="1">
    <citation type="submission" date="2019-02" db="EMBL/GenBank/DDBJ databases">
        <title>Deep-cultivation of Planctomycetes and their phenomic and genomic characterization uncovers novel biology.</title>
        <authorList>
            <person name="Wiegand S."/>
            <person name="Jogler M."/>
            <person name="Boedeker C."/>
            <person name="Pinto D."/>
            <person name="Vollmers J."/>
            <person name="Rivas-Marin E."/>
            <person name="Kohn T."/>
            <person name="Peeters S.H."/>
            <person name="Heuer A."/>
            <person name="Rast P."/>
            <person name="Oberbeckmann S."/>
            <person name="Bunk B."/>
            <person name="Jeske O."/>
            <person name="Meyerdierks A."/>
            <person name="Storesund J.E."/>
            <person name="Kallscheuer N."/>
            <person name="Luecker S."/>
            <person name="Lage O.M."/>
            <person name="Pohl T."/>
            <person name="Merkel B.J."/>
            <person name="Hornburger P."/>
            <person name="Mueller R.-W."/>
            <person name="Bruemmer F."/>
            <person name="Labrenz M."/>
            <person name="Spormann A.M."/>
            <person name="Op Den Camp H."/>
            <person name="Overmann J."/>
            <person name="Amann R."/>
            <person name="Jetten M.S.M."/>
            <person name="Mascher T."/>
            <person name="Medema M.H."/>
            <person name="Devos D.P."/>
            <person name="Kaster A.-K."/>
            <person name="Ovreas L."/>
            <person name="Rohde M."/>
            <person name="Galperin M.Y."/>
            <person name="Jogler C."/>
        </authorList>
    </citation>
    <scope>NUCLEOTIDE SEQUENCE [LARGE SCALE GENOMIC DNA]</scope>
    <source>
        <strain evidence="2 3">Pla22</strain>
    </source>
</reference>
<feature type="transmembrane region" description="Helical" evidence="1">
    <location>
        <begin position="476"/>
        <end position="498"/>
    </location>
</feature>
<sequence>MSGGDDFLAVPGYEFLQRVRRSAKSVLGESAAGREVLELCDEHAEARRMICDDRSRGLTVVAVVGATGQGKSWIVRQLVRGSAAAKSVRSGNNLDEATEKLLWIGPFPPADLDSRLEQFVHCPTSEMQSIGMPYLLVDAPGSTDDRRAIAAAAGRALSLASILLLVVRRDQLRSRTIAMTTEASEGTIVIPVVNAVRKDETLVADMDAFVGRMRSVAPTSKIATPIVIEDFDVQNNTEDEVGRVAAETISSRIESELAQSWEGDRRRGTRLAALDARFRCALHSVLSDHLPELTGAVMRLNREALALPGEVAGSLVGNSGTLRAAIRSRLRLSLLTDTAAFWFPYRSLLGLLNLTHGAWDRVLMSLSGSLPSLVSTVWTTTKNLTSDRDANADVRDGLRKRSAAAVADRLGPLAMNFRRELAHLRHEKESSVPSMVEDGTRGQLAYLSGIDTLQERSQQIFEEEVDKVSASRGLGFLFGLIGTIIFWLLMSGPVIALYRGYFDASFDTLSHFSGNLSAFPKPDFAMMLTSLILSVLPTAIFSMFVLSFVQSRRRVIRAESGIRDRHSETIVKLQSDGVLRLQWDEPLLADAEFLLSVGAVDQEDDREEVS</sequence>
<dbReference type="Gene3D" id="3.40.50.300">
    <property type="entry name" value="P-loop containing nucleotide triphosphate hydrolases"/>
    <property type="match status" value="1"/>
</dbReference>
<dbReference type="AlphaFoldDB" id="A0A5C5WFH2"/>